<proteinExistence type="predicted"/>
<evidence type="ECO:0000256" key="1">
    <source>
        <dbReference type="SAM" id="MobiDB-lite"/>
    </source>
</evidence>
<accession>A0A9P4V696</accession>
<keyword evidence="3" id="KW-1185">Reference proteome</keyword>
<gene>
    <name evidence="2" type="ORF">EJ04DRAFT_509750</name>
</gene>
<feature type="region of interest" description="Disordered" evidence="1">
    <location>
        <begin position="1"/>
        <end position="69"/>
    </location>
</feature>
<dbReference type="Proteomes" id="UP000799444">
    <property type="component" value="Unassembled WGS sequence"/>
</dbReference>
<dbReference type="AlphaFoldDB" id="A0A9P4V696"/>
<reference evidence="2" key="1">
    <citation type="journal article" date="2020" name="Stud. Mycol.">
        <title>101 Dothideomycetes genomes: a test case for predicting lifestyles and emergence of pathogens.</title>
        <authorList>
            <person name="Haridas S."/>
            <person name="Albert R."/>
            <person name="Binder M."/>
            <person name="Bloem J."/>
            <person name="Labutti K."/>
            <person name="Salamov A."/>
            <person name="Andreopoulos B."/>
            <person name="Baker S."/>
            <person name="Barry K."/>
            <person name="Bills G."/>
            <person name="Bluhm B."/>
            <person name="Cannon C."/>
            <person name="Castanera R."/>
            <person name="Culley D."/>
            <person name="Daum C."/>
            <person name="Ezra D."/>
            <person name="Gonzalez J."/>
            <person name="Henrissat B."/>
            <person name="Kuo A."/>
            <person name="Liang C."/>
            <person name="Lipzen A."/>
            <person name="Lutzoni F."/>
            <person name="Magnuson J."/>
            <person name="Mondo S."/>
            <person name="Nolan M."/>
            <person name="Ohm R."/>
            <person name="Pangilinan J."/>
            <person name="Park H.-J."/>
            <person name="Ramirez L."/>
            <person name="Alfaro M."/>
            <person name="Sun H."/>
            <person name="Tritt A."/>
            <person name="Yoshinaga Y."/>
            <person name="Zwiers L.-H."/>
            <person name="Turgeon B."/>
            <person name="Goodwin S."/>
            <person name="Spatafora J."/>
            <person name="Crous P."/>
            <person name="Grigoriev I."/>
        </authorList>
    </citation>
    <scope>NUCLEOTIDE SEQUENCE</scope>
    <source>
        <strain evidence="2">CBS 125425</strain>
    </source>
</reference>
<protein>
    <submittedName>
        <fullName evidence="2">Uncharacterized protein</fullName>
    </submittedName>
</protein>
<organism evidence="2 3">
    <name type="scientific">Polyplosphaeria fusca</name>
    <dbReference type="NCBI Taxonomy" id="682080"/>
    <lineage>
        <taxon>Eukaryota</taxon>
        <taxon>Fungi</taxon>
        <taxon>Dikarya</taxon>
        <taxon>Ascomycota</taxon>
        <taxon>Pezizomycotina</taxon>
        <taxon>Dothideomycetes</taxon>
        <taxon>Pleosporomycetidae</taxon>
        <taxon>Pleosporales</taxon>
        <taxon>Tetraplosphaeriaceae</taxon>
        <taxon>Polyplosphaeria</taxon>
    </lineage>
</organism>
<feature type="compositionally biased region" description="Basic residues" evidence="1">
    <location>
        <begin position="53"/>
        <end position="69"/>
    </location>
</feature>
<feature type="compositionally biased region" description="Polar residues" evidence="1">
    <location>
        <begin position="1"/>
        <end position="33"/>
    </location>
</feature>
<dbReference type="EMBL" id="ML996111">
    <property type="protein sequence ID" value="KAF2738058.1"/>
    <property type="molecule type" value="Genomic_DNA"/>
</dbReference>
<sequence>MSQHTNTSPHLSPQISPAHHSSSQGPRNGTASINLGRLSGTFNAPTEAEIRSTKKHKGWRRRLAKLKAW</sequence>
<name>A0A9P4V696_9PLEO</name>
<comment type="caution">
    <text evidence="2">The sequence shown here is derived from an EMBL/GenBank/DDBJ whole genome shotgun (WGS) entry which is preliminary data.</text>
</comment>
<evidence type="ECO:0000313" key="2">
    <source>
        <dbReference type="EMBL" id="KAF2738058.1"/>
    </source>
</evidence>
<evidence type="ECO:0000313" key="3">
    <source>
        <dbReference type="Proteomes" id="UP000799444"/>
    </source>
</evidence>